<protein>
    <submittedName>
        <fullName evidence="3">Transmembrane protein</fullName>
    </submittedName>
</protein>
<dbReference type="AlphaFoldDB" id="A0A1I7XYX6"/>
<name>A0A1I7XYX6_9BILA</name>
<keyword evidence="1" id="KW-1133">Transmembrane helix</keyword>
<feature type="transmembrane region" description="Helical" evidence="1">
    <location>
        <begin position="52"/>
        <end position="75"/>
    </location>
</feature>
<dbReference type="WBParaSite" id="L893_g11031.t1">
    <property type="protein sequence ID" value="L893_g11031.t1"/>
    <property type="gene ID" value="L893_g11031"/>
</dbReference>
<accession>A0A1I7XYX6</accession>
<reference evidence="3" key="1">
    <citation type="submission" date="2016-11" db="UniProtKB">
        <authorList>
            <consortium name="WormBaseParasite"/>
        </authorList>
    </citation>
    <scope>IDENTIFICATION</scope>
</reference>
<keyword evidence="1" id="KW-0812">Transmembrane</keyword>
<proteinExistence type="predicted"/>
<evidence type="ECO:0000313" key="3">
    <source>
        <dbReference type="WBParaSite" id="L893_g11031.t1"/>
    </source>
</evidence>
<sequence>MSVSSNAIGYLPVQNSAVPTTAPSPLEMSNLRKVKEAGKAPKKDSLQCSWRVVVFGTTLLYATAAVYFFFVIYFVSYDCFGLCAE</sequence>
<evidence type="ECO:0000256" key="1">
    <source>
        <dbReference type="SAM" id="Phobius"/>
    </source>
</evidence>
<keyword evidence="2" id="KW-1185">Reference proteome</keyword>
<dbReference type="Proteomes" id="UP000095287">
    <property type="component" value="Unplaced"/>
</dbReference>
<evidence type="ECO:0000313" key="2">
    <source>
        <dbReference type="Proteomes" id="UP000095287"/>
    </source>
</evidence>
<keyword evidence="1" id="KW-0472">Membrane</keyword>
<organism evidence="2 3">
    <name type="scientific">Steinernema glaseri</name>
    <dbReference type="NCBI Taxonomy" id="37863"/>
    <lineage>
        <taxon>Eukaryota</taxon>
        <taxon>Metazoa</taxon>
        <taxon>Ecdysozoa</taxon>
        <taxon>Nematoda</taxon>
        <taxon>Chromadorea</taxon>
        <taxon>Rhabditida</taxon>
        <taxon>Tylenchina</taxon>
        <taxon>Panagrolaimomorpha</taxon>
        <taxon>Strongyloidoidea</taxon>
        <taxon>Steinernematidae</taxon>
        <taxon>Steinernema</taxon>
    </lineage>
</organism>